<dbReference type="Proteomes" id="UP000191004">
    <property type="component" value="Unassembled WGS sequence"/>
</dbReference>
<proteinExistence type="predicted"/>
<feature type="compositionally biased region" description="Polar residues" evidence="1">
    <location>
        <begin position="150"/>
        <end position="176"/>
    </location>
</feature>
<evidence type="ECO:0000256" key="1">
    <source>
        <dbReference type="SAM" id="MobiDB-lite"/>
    </source>
</evidence>
<protein>
    <submittedName>
        <fullName evidence="2">Uncharacterized protein</fullName>
    </submittedName>
</protein>
<accession>A0A1T3CS01</accession>
<dbReference type="OrthoDB" id="10639281at2759"/>
<reference evidence="2 3" key="1">
    <citation type="submission" date="2016-04" db="EMBL/GenBank/DDBJ databases">
        <title>Multiple horizontal gene transfer events from other fungi enriched the ability of the initially mycotrophic fungus Trichoderma (Ascomycota) to feed on dead plant biomass.</title>
        <authorList>
            <person name="Atanasova L."/>
            <person name="Chenthamara K."/>
            <person name="Zhang J."/>
            <person name="Grujic M."/>
            <person name="Henrissat B."/>
            <person name="Kuo A."/>
            <person name="Aertz A."/>
            <person name="Salamov A."/>
            <person name="Lipzen A."/>
            <person name="Labutti K."/>
            <person name="Barry K."/>
            <person name="Miao Y."/>
            <person name="Rahimi M.J."/>
            <person name="Shen Q."/>
            <person name="Grigoriev I.V."/>
            <person name="Kubicek C.P."/>
            <person name="Druzhinina I.S."/>
        </authorList>
    </citation>
    <scope>NUCLEOTIDE SEQUENCE [LARGE SCALE GENOMIC DNA]</scope>
    <source>
        <strain evidence="2 3">NJAU 4742</strain>
    </source>
</reference>
<feature type="region of interest" description="Disordered" evidence="1">
    <location>
        <begin position="125"/>
        <end position="196"/>
    </location>
</feature>
<feature type="compositionally biased region" description="Polar residues" evidence="1">
    <location>
        <begin position="125"/>
        <end position="142"/>
    </location>
</feature>
<organism evidence="2 3">
    <name type="scientific">Trichoderma guizhouense</name>
    <dbReference type="NCBI Taxonomy" id="1491466"/>
    <lineage>
        <taxon>Eukaryota</taxon>
        <taxon>Fungi</taxon>
        <taxon>Dikarya</taxon>
        <taxon>Ascomycota</taxon>
        <taxon>Pezizomycotina</taxon>
        <taxon>Sordariomycetes</taxon>
        <taxon>Hypocreomycetidae</taxon>
        <taxon>Hypocreales</taxon>
        <taxon>Hypocreaceae</taxon>
        <taxon>Trichoderma</taxon>
    </lineage>
</organism>
<dbReference type="AlphaFoldDB" id="A0A1T3CS01"/>
<keyword evidence="3" id="KW-1185">Reference proteome</keyword>
<gene>
    <name evidence="2" type="ORF">A0O28_0021300</name>
</gene>
<evidence type="ECO:0000313" key="2">
    <source>
        <dbReference type="EMBL" id="OPB43812.1"/>
    </source>
</evidence>
<dbReference type="EMBL" id="LVVK01000007">
    <property type="protein sequence ID" value="OPB43812.1"/>
    <property type="molecule type" value="Genomic_DNA"/>
</dbReference>
<evidence type="ECO:0000313" key="3">
    <source>
        <dbReference type="Proteomes" id="UP000191004"/>
    </source>
</evidence>
<comment type="caution">
    <text evidence="2">The sequence shown here is derived from an EMBL/GenBank/DDBJ whole genome shotgun (WGS) entry which is preliminary data.</text>
</comment>
<name>A0A1T3CS01_9HYPO</name>
<feature type="compositionally biased region" description="Low complexity" evidence="1">
    <location>
        <begin position="177"/>
        <end position="196"/>
    </location>
</feature>
<sequence>MSICTSDRGLSNMDGACYHTYSDKAFDAFTKCCGSAPVAQVYDPKRLVEEDDTRGGCFVYCPTVDDGPSPSKLEKCLNAEIDSVRCDPFGFYSAADQVELATEQAKDTGFCQACLADIADTVEPSTTDNETFVSETATAEPSTTDEENLVSETTTAEWSTTDSENFVSATTSGTTAKNTKSPNTASTTPAPSRTEASATTASIAKATSTNAAIGVYKAYIVPWKIGFAMGAMLFTSAVAGMLI</sequence>